<feature type="signal peptide" evidence="1">
    <location>
        <begin position="1"/>
        <end position="21"/>
    </location>
</feature>
<keyword evidence="1" id="KW-0732">Signal</keyword>
<dbReference type="EMBL" id="JAENIO010000006">
    <property type="protein sequence ID" value="MBK1833232.1"/>
    <property type="molecule type" value="Genomic_DNA"/>
</dbReference>
<evidence type="ECO:0000313" key="3">
    <source>
        <dbReference type="EMBL" id="MBK1833232.1"/>
    </source>
</evidence>
<evidence type="ECO:0000256" key="1">
    <source>
        <dbReference type="SAM" id="SignalP"/>
    </source>
</evidence>
<dbReference type="InterPro" id="IPR017853">
    <property type="entry name" value="GH"/>
</dbReference>
<organism evidence="3 4">
    <name type="scientific">Roseibacillus ishigakijimensis</name>
    <dbReference type="NCBI Taxonomy" id="454146"/>
    <lineage>
        <taxon>Bacteria</taxon>
        <taxon>Pseudomonadati</taxon>
        <taxon>Verrucomicrobiota</taxon>
        <taxon>Verrucomicrobiia</taxon>
        <taxon>Verrucomicrobiales</taxon>
        <taxon>Verrucomicrobiaceae</taxon>
        <taxon>Roseibacillus</taxon>
    </lineage>
</organism>
<evidence type="ECO:0000259" key="2">
    <source>
        <dbReference type="Pfam" id="PF18989"/>
    </source>
</evidence>
<name>A0A934RP42_9BACT</name>
<comment type="caution">
    <text evidence="3">The sequence shown here is derived from an EMBL/GenBank/DDBJ whole genome shotgun (WGS) entry which is preliminary data.</text>
</comment>
<feature type="domain" description="DUF5722" evidence="2">
    <location>
        <begin position="140"/>
        <end position="528"/>
    </location>
</feature>
<dbReference type="RefSeq" id="WP_200390666.1">
    <property type="nucleotide sequence ID" value="NZ_JAENIO010000006.1"/>
</dbReference>
<dbReference type="Proteomes" id="UP000604083">
    <property type="component" value="Unassembled WGS sequence"/>
</dbReference>
<feature type="chain" id="PRO_5037051254" description="DUF5722 domain-containing protein" evidence="1">
    <location>
        <begin position="22"/>
        <end position="530"/>
    </location>
</feature>
<accession>A0A934RP42</accession>
<dbReference type="Gene3D" id="3.20.20.80">
    <property type="entry name" value="Glycosidases"/>
    <property type="match status" value="1"/>
</dbReference>
<sequence length="530" mass="59518">MPAPRFLLFPLLVLLALPALAGPISAYLAKDYPARITRVEVAAETITLRFDLPPGLTEVELGAFAFHQNPAKGEAPLASHPLPSRHMTIPRYPQGSAGPDRLLTRWQLGQWKDGQSWQPLSSARYADVFPSQNPELPDLKPRSKKGLGGWIPVVGPASDLDELGIASLTWNILLHNLLAPKSGPHTEPFTWQGQTYHARLDVLAQHDRALRAAYEREIVVDAILLLPPPSREGADSLTRLLGHPDCEPGAHYAMPNMNDPSAVAHYGAALHLLATRYSRPDGRFGRIHHYIVHNEVDFGHEWTNCGHKALPEFFELYHRSLRLVNLVTRSQNPPARPFISLTHHWAQPGHPRGYGSRALLLELQKWTAAEGDFPWALAFHPYPANLRNPRTWEDPVGDDFNSAKITPKNIAVLDRWMKTPAMRDAEGRYRPVHLSENGCNSPDYSPASLHDQAAGTAFAWKSIQDLETITSWHNHRWFDHRREGGLRLGLRRFPDDDREPLGKKPVWHLYRALGSEHEARACAPFAEILP</sequence>
<evidence type="ECO:0000313" key="4">
    <source>
        <dbReference type="Proteomes" id="UP000604083"/>
    </source>
</evidence>
<proteinExistence type="predicted"/>
<keyword evidence="4" id="KW-1185">Reference proteome</keyword>
<gene>
    <name evidence="3" type="ORF">JIN78_04095</name>
</gene>
<protein>
    <recommendedName>
        <fullName evidence="2">DUF5722 domain-containing protein</fullName>
    </recommendedName>
</protein>
<dbReference type="Pfam" id="PF18989">
    <property type="entry name" value="DUF5722"/>
    <property type="match status" value="1"/>
</dbReference>
<reference evidence="3" key="1">
    <citation type="submission" date="2021-01" db="EMBL/GenBank/DDBJ databases">
        <title>Modified the classification status of verrucomicrobia.</title>
        <authorList>
            <person name="Feng X."/>
        </authorList>
    </citation>
    <scope>NUCLEOTIDE SEQUENCE</scope>
    <source>
        <strain evidence="3">KCTC 12986</strain>
    </source>
</reference>
<dbReference type="SUPFAM" id="SSF51445">
    <property type="entry name" value="(Trans)glycosidases"/>
    <property type="match status" value="1"/>
</dbReference>
<dbReference type="AlphaFoldDB" id="A0A934RP42"/>
<dbReference type="InterPro" id="IPR043780">
    <property type="entry name" value="DUF5722"/>
</dbReference>